<reference evidence="4 5" key="1">
    <citation type="submission" date="2013-03" db="EMBL/GenBank/DDBJ databases">
        <title>The Genome Sequence of Exophiala aquamarina CBS 119918.</title>
        <authorList>
            <consortium name="The Broad Institute Genomics Platform"/>
            <person name="Cuomo C."/>
            <person name="de Hoog S."/>
            <person name="Gorbushina A."/>
            <person name="Walker B."/>
            <person name="Young S.K."/>
            <person name="Zeng Q."/>
            <person name="Gargeya S."/>
            <person name="Fitzgerald M."/>
            <person name="Haas B."/>
            <person name="Abouelleil A."/>
            <person name="Allen A.W."/>
            <person name="Alvarado L."/>
            <person name="Arachchi H.M."/>
            <person name="Berlin A.M."/>
            <person name="Chapman S.B."/>
            <person name="Gainer-Dewar J."/>
            <person name="Goldberg J."/>
            <person name="Griggs A."/>
            <person name="Gujja S."/>
            <person name="Hansen M."/>
            <person name="Howarth C."/>
            <person name="Imamovic A."/>
            <person name="Ireland A."/>
            <person name="Larimer J."/>
            <person name="McCowan C."/>
            <person name="Murphy C."/>
            <person name="Pearson M."/>
            <person name="Poon T.W."/>
            <person name="Priest M."/>
            <person name="Roberts A."/>
            <person name="Saif S."/>
            <person name="Shea T."/>
            <person name="Sisk P."/>
            <person name="Sykes S."/>
            <person name="Wortman J."/>
            <person name="Nusbaum C."/>
            <person name="Birren B."/>
        </authorList>
    </citation>
    <scope>NUCLEOTIDE SEQUENCE [LARGE SCALE GENOMIC DNA]</scope>
    <source>
        <strain evidence="4 5">CBS 119918</strain>
    </source>
</reference>
<dbReference type="InterPro" id="IPR025496">
    <property type="entry name" value="DUF4387"/>
</dbReference>
<protein>
    <recommendedName>
        <fullName evidence="6">Caib baif family enzyme</fullName>
    </recommendedName>
</protein>
<feature type="domain" description="Acyclic terpene utilisation N-terminal" evidence="2">
    <location>
        <begin position="247"/>
        <end position="412"/>
    </location>
</feature>
<dbReference type="Pfam" id="PF14330">
    <property type="entry name" value="DUF4387"/>
    <property type="match status" value="1"/>
</dbReference>
<evidence type="ECO:0008006" key="6">
    <source>
        <dbReference type="Google" id="ProtNLM"/>
    </source>
</evidence>
<gene>
    <name evidence="4" type="ORF">A1O9_02102</name>
</gene>
<dbReference type="VEuPathDB" id="FungiDB:A1O9_02102"/>
<feature type="domain" description="DUF4387" evidence="3">
    <location>
        <begin position="501"/>
        <end position="597"/>
    </location>
</feature>
<evidence type="ECO:0000256" key="1">
    <source>
        <dbReference type="SAM" id="MobiDB-lite"/>
    </source>
</evidence>
<dbReference type="AlphaFoldDB" id="A0A072PKY2"/>
<dbReference type="Pfam" id="PF07287">
    <property type="entry name" value="AtuA"/>
    <property type="match status" value="2"/>
</dbReference>
<dbReference type="RefSeq" id="XP_013263131.1">
    <property type="nucleotide sequence ID" value="XM_013407677.1"/>
</dbReference>
<evidence type="ECO:0000313" key="4">
    <source>
        <dbReference type="EMBL" id="KEF60541.1"/>
    </source>
</evidence>
<dbReference type="HOGENOM" id="CLU_028036_1_0_1"/>
<dbReference type="OrthoDB" id="4113541at2759"/>
<feature type="region of interest" description="Disordered" evidence="1">
    <location>
        <begin position="463"/>
        <end position="484"/>
    </location>
</feature>
<evidence type="ECO:0000259" key="2">
    <source>
        <dbReference type="Pfam" id="PF07287"/>
    </source>
</evidence>
<dbReference type="InterPro" id="IPR010839">
    <property type="entry name" value="AtuA_N"/>
</dbReference>
<organism evidence="4 5">
    <name type="scientific">Exophiala aquamarina CBS 119918</name>
    <dbReference type="NCBI Taxonomy" id="1182545"/>
    <lineage>
        <taxon>Eukaryota</taxon>
        <taxon>Fungi</taxon>
        <taxon>Dikarya</taxon>
        <taxon>Ascomycota</taxon>
        <taxon>Pezizomycotina</taxon>
        <taxon>Eurotiomycetes</taxon>
        <taxon>Chaetothyriomycetidae</taxon>
        <taxon>Chaetothyriales</taxon>
        <taxon>Herpotrichiellaceae</taxon>
        <taxon>Exophiala</taxon>
    </lineage>
</organism>
<accession>A0A072PKY2</accession>
<keyword evidence="5" id="KW-1185">Reference proteome</keyword>
<dbReference type="STRING" id="1182545.A0A072PKY2"/>
<name>A0A072PKY2_9EURO</name>
<feature type="domain" description="Acyclic terpene utilisation N-terminal" evidence="2">
    <location>
        <begin position="36"/>
        <end position="222"/>
    </location>
</feature>
<proteinExistence type="predicted"/>
<dbReference type="Proteomes" id="UP000027920">
    <property type="component" value="Unassembled WGS sequence"/>
</dbReference>
<evidence type="ECO:0000313" key="5">
    <source>
        <dbReference type="Proteomes" id="UP000027920"/>
    </source>
</evidence>
<evidence type="ECO:0000259" key="3">
    <source>
        <dbReference type="Pfam" id="PF14330"/>
    </source>
</evidence>
<comment type="caution">
    <text evidence="4">The sequence shown here is derived from an EMBL/GenBank/DDBJ whole genome shotgun (WGS) entry which is preliminary data.</text>
</comment>
<dbReference type="EMBL" id="AMGV01000002">
    <property type="protein sequence ID" value="KEF60541.1"/>
    <property type="molecule type" value="Genomic_DNA"/>
</dbReference>
<feature type="compositionally biased region" description="Polar residues" evidence="1">
    <location>
        <begin position="472"/>
        <end position="481"/>
    </location>
</feature>
<dbReference type="GeneID" id="25277047"/>
<sequence>MSPSKTKDELRIVSPIGALGRGFVEEYVWDAIESGIDAIIVDAGSTDSGPGRLALGKMGAPQAGYWREFEILVRACHLHNVKVLIGSAGGSGSNAFVDHHTNIIKSIIKEKGFRPMKVVSIYSEISKEVVREKLKAKLISPCGSGIPDLLEHDIDSTNIIVAQMGLEPYLQAMTDNPDFDIIIGGRAYDPAPFAAFCMYHGFDDLGLNYAMGKIMECGAQCSIPKSKECLAIVRRDNFDLIPLQPGVRCTPTSVAAHLLYEKSRPDILQGPGGALYTSDLTYEQIDSRTVRVRGARFIPEPEGEYTVKLEAARVSGYQTTFVGAFRDPILISQLDSWIPSIEKGVRDINKGFEFDLKIHLYGLNGVMGSLEPDRSIPKEVCLVVHVRAPTQEQANDVATSTKNRLTHAPYAGQLATAGNFAWPLTPSETPMGPCPEFCIYHIMHNSDPVALFPIRVEEYQDEKTSLKPVNPKSVTNTSQPASKAHQKYYLQPEPAAGTCYLADIASVVRSKIAGPYHVTFDVMFTDRDTYEKVKQADVLKKSTISKLYNIPESDIDVSMWWDQAMAFKATIPRHRASGGFGETDTHGSQQHAPLLYLTLPWGRT</sequence>